<keyword evidence="3" id="KW-0732">Signal</keyword>
<keyword evidence="3" id="KW-0472">Membrane</keyword>
<dbReference type="STRING" id="1646377.BS640_04250"/>
<dbReference type="NCBIfam" id="TIGR01845">
    <property type="entry name" value="outer_NodT"/>
    <property type="match status" value="1"/>
</dbReference>
<dbReference type="RefSeq" id="WP_017490813.1">
    <property type="nucleotide sequence ID" value="NZ_CP114062.1"/>
</dbReference>
<proteinExistence type="inferred from homology"/>
<dbReference type="AlphaFoldDB" id="A0A1X0WIL8"/>
<dbReference type="InterPro" id="IPR010131">
    <property type="entry name" value="MdtP/NodT-like"/>
</dbReference>
<dbReference type="Pfam" id="PF02321">
    <property type="entry name" value="OEP"/>
    <property type="match status" value="2"/>
</dbReference>
<comment type="caution">
    <text evidence="4">The sequence shown here is derived from an EMBL/GenBank/DDBJ whole genome shotgun (WGS) entry which is preliminary data.</text>
</comment>
<keyword evidence="3" id="KW-1134">Transmembrane beta strand</keyword>
<keyword evidence="3" id="KW-0449">Lipoprotein</keyword>
<comment type="subcellular location">
    <subcellularLocation>
        <location evidence="1 3">Cell outer membrane</location>
        <topology evidence="1 3">Lipid-anchor</topology>
    </subcellularLocation>
</comment>
<evidence type="ECO:0000256" key="1">
    <source>
        <dbReference type="ARBA" id="ARBA00004459"/>
    </source>
</evidence>
<dbReference type="Proteomes" id="UP000192536">
    <property type="component" value="Unassembled WGS sequence"/>
</dbReference>
<gene>
    <name evidence="4" type="ORF">BS640_04250</name>
</gene>
<dbReference type="GeneID" id="93566026"/>
<feature type="signal peptide" evidence="3">
    <location>
        <begin position="1"/>
        <end position="25"/>
    </location>
</feature>
<dbReference type="PANTHER" id="PTHR30203">
    <property type="entry name" value="OUTER MEMBRANE CATION EFFLUX PROTEIN"/>
    <property type="match status" value="1"/>
</dbReference>
<evidence type="ECO:0000313" key="5">
    <source>
        <dbReference type="Proteomes" id="UP000192536"/>
    </source>
</evidence>
<keyword evidence="3" id="KW-0812">Transmembrane</keyword>
<dbReference type="PROSITE" id="PS51257">
    <property type="entry name" value="PROKAR_LIPOPROTEIN"/>
    <property type="match status" value="1"/>
</dbReference>
<dbReference type="Gene3D" id="1.20.1600.10">
    <property type="entry name" value="Outer membrane efflux proteins (OEP)"/>
    <property type="match status" value="1"/>
</dbReference>
<comment type="similarity">
    <text evidence="2 3">Belongs to the outer membrane factor (OMF) (TC 1.B.17) family.</text>
</comment>
<evidence type="ECO:0000313" key="4">
    <source>
        <dbReference type="EMBL" id="ORJ26627.1"/>
    </source>
</evidence>
<name>A0A1X0WIL8_9GAMM</name>
<evidence type="ECO:0000256" key="2">
    <source>
        <dbReference type="ARBA" id="ARBA00007613"/>
    </source>
</evidence>
<protein>
    <submittedName>
        <fullName evidence="4">Multidrug transporter</fullName>
    </submittedName>
</protein>
<keyword evidence="3" id="KW-0564">Palmitate</keyword>
<organism evidence="4 5">
    <name type="scientific">Rouxiella badensis</name>
    <dbReference type="NCBI Taxonomy" id="1646377"/>
    <lineage>
        <taxon>Bacteria</taxon>
        <taxon>Pseudomonadati</taxon>
        <taxon>Pseudomonadota</taxon>
        <taxon>Gammaproteobacteria</taxon>
        <taxon>Enterobacterales</taxon>
        <taxon>Yersiniaceae</taxon>
        <taxon>Rouxiella</taxon>
    </lineage>
</organism>
<dbReference type="SUPFAM" id="SSF56954">
    <property type="entry name" value="Outer membrane efflux proteins (OEP)"/>
    <property type="match status" value="1"/>
</dbReference>
<dbReference type="GO" id="GO:0009279">
    <property type="term" value="C:cell outer membrane"/>
    <property type="evidence" value="ECO:0007669"/>
    <property type="project" value="UniProtKB-SubCell"/>
</dbReference>
<dbReference type="EMBL" id="MRWE01000005">
    <property type="protein sequence ID" value="ORJ26627.1"/>
    <property type="molecule type" value="Genomic_DNA"/>
</dbReference>
<dbReference type="Gene3D" id="2.20.200.10">
    <property type="entry name" value="Outer membrane efflux proteins (OEP)"/>
    <property type="match status" value="1"/>
</dbReference>
<feature type="chain" id="PRO_5010755646" evidence="3">
    <location>
        <begin position="26"/>
        <end position="462"/>
    </location>
</feature>
<dbReference type="GO" id="GO:0015562">
    <property type="term" value="F:efflux transmembrane transporter activity"/>
    <property type="evidence" value="ECO:0007669"/>
    <property type="project" value="InterPro"/>
</dbReference>
<dbReference type="InterPro" id="IPR003423">
    <property type="entry name" value="OMP_efflux"/>
</dbReference>
<evidence type="ECO:0000256" key="3">
    <source>
        <dbReference type="RuleBase" id="RU362097"/>
    </source>
</evidence>
<sequence>MFHHKNFFRLSVVSLSMLLAGCISLDPDYQRPAAPVPKTWPSQGANADAKAVLTDWQHVLADPRLNQVVQRAVVSNRDLQESIADIEAARALYGEERASLFPTVDAELTQTRARSSSGAISSSAEADGAVSSFELDLFGRNRSLARAAKETWLASEATAQNTRITLVSETTTAWITLAADNSNLALAQQTMASAADTLRITQLQLNEGTAAAGDVSSAMSTYQQARATVASDKTQVAQDINALNLLVGDTVPANLLPGTIESLSPQAIAIVPAGVSSDVLLRRPDVIEAEHNLKSENADIGAARANFFPTISLTGSAGVGSSSLSNLFSHGANVWSFAPSITLPLFTGGSNLAQLHYAEAEKKGLIAAYEKAIQTAFEDVANALARRSTLNEQMDAQVQAVAAAQRSYDLARRSYEVGTGDYLTVLTDQRTLWSSQLNLVALQQTDFENRITLWESLGGGLK</sequence>
<keyword evidence="5" id="KW-1185">Reference proteome</keyword>
<reference evidence="4 5" key="1">
    <citation type="journal article" date="2017" name="Int. J. Syst. Evol. Microbiol.">
        <title>Rouxiella badensis sp. nov. and Rouxiella silvae sp. nov. isolated from peat bog soil in Germany and emendation of the genus description.</title>
        <authorList>
            <person name="Le Fleche-Mateos A."/>
            <person name="Kugler J.H."/>
            <person name="Hansen S.H."/>
            <person name="Syldatk C."/>
            <person name="Hausmann R."/>
            <person name="Lomprez F."/>
            <person name="Vandenbogaert M."/>
            <person name="Manuguerra J.C."/>
            <person name="Grimont P.A."/>
        </authorList>
    </citation>
    <scope>NUCLEOTIDE SEQUENCE [LARGE SCALE GENOMIC DNA]</scope>
    <source>
        <strain evidence="4 5">DSM 100043</strain>
    </source>
</reference>
<accession>A0A1X0WIL8</accession>
<dbReference type="PANTHER" id="PTHR30203:SF32">
    <property type="entry name" value="CATION EFFLUX SYSTEM PROTEIN CUSC"/>
    <property type="match status" value="1"/>
</dbReference>